<reference evidence="2" key="1">
    <citation type="submission" date="2020-12" db="UniProtKB">
        <authorList>
            <consortium name="WormBaseParasite"/>
        </authorList>
    </citation>
    <scope>IDENTIFICATION</scope>
    <source>
        <strain evidence="2">MHco3</strain>
    </source>
</reference>
<dbReference type="InterPro" id="IPR036397">
    <property type="entry name" value="RNaseH_sf"/>
</dbReference>
<dbReference type="InterPro" id="IPR001888">
    <property type="entry name" value="Transposase_1"/>
</dbReference>
<organism evidence="1 2">
    <name type="scientific">Haemonchus contortus</name>
    <name type="common">Barber pole worm</name>
    <dbReference type="NCBI Taxonomy" id="6289"/>
    <lineage>
        <taxon>Eukaryota</taxon>
        <taxon>Metazoa</taxon>
        <taxon>Ecdysozoa</taxon>
        <taxon>Nematoda</taxon>
        <taxon>Chromadorea</taxon>
        <taxon>Rhabditida</taxon>
        <taxon>Rhabditina</taxon>
        <taxon>Rhabditomorpha</taxon>
        <taxon>Strongyloidea</taxon>
        <taxon>Trichostrongylidae</taxon>
        <taxon>Haemonchus</taxon>
    </lineage>
</organism>
<proteinExistence type="predicted"/>
<name>A0A7I4Z3I4_HAECO</name>
<dbReference type="OrthoDB" id="9970333at2759"/>
<sequence>MPDFDIMAAAENIDNLRRSITEQDQREIITWGAIQGESEAQTHRELNQQMDGTEFFKRNVQKWVRMYKEGRTETSEGRGGARNVHSAHEERVADNKRRMAERRDCTFAELACETGIPATTVGRVVSKELNMVKKICVWVPHLLTQAQVQNRIDACRNNLLRHRRHPRLLKRTLAIDETWVGLYTEPESQKRRVWMDADEEPLELVHKKSRGSEWMLITAMDFWDVAFWRLCPEKMTVTSEVYCQFFDDNTDNWMAAHNFKRAIIAHDNAKPNPSRIVQQSFEPPYSPELQPCDFNWFGQMKIRRSGKRFDNWSIAEMDVNSILSAHVEGKKLLGVQVLPERWERVVNNDGAYPTEH</sequence>
<dbReference type="PANTHER" id="PTHR46060">
    <property type="entry name" value="MARINER MOS1 TRANSPOSASE-LIKE PROTEIN"/>
    <property type="match status" value="1"/>
</dbReference>
<dbReference type="WBParaSite" id="HCON_00167780-00001">
    <property type="protein sequence ID" value="HCON_00167780-00001"/>
    <property type="gene ID" value="HCON_00167780"/>
</dbReference>
<accession>A0A7I4Z3I4</accession>
<dbReference type="Proteomes" id="UP000025227">
    <property type="component" value="Unplaced"/>
</dbReference>
<dbReference type="PANTHER" id="PTHR46060:SF1">
    <property type="entry name" value="MARINER MOS1 TRANSPOSASE-LIKE PROTEIN"/>
    <property type="match status" value="1"/>
</dbReference>
<evidence type="ECO:0000313" key="1">
    <source>
        <dbReference type="Proteomes" id="UP000025227"/>
    </source>
</evidence>
<dbReference type="InterPro" id="IPR052709">
    <property type="entry name" value="Transposase-MT_Hybrid"/>
</dbReference>
<evidence type="ECO:0000313" key="2">
    <source>
        <dbReference type="WBParaSite" id="HCON_00167780-00001"/>
    </source>
</evidence>
<dbReference type="Pfam" id="PF01359">
    <property type="entry name" value="Transposase_1"/>
    <property type="match status" value="1"/>
</dbReference>
<keyword evidence="1" id="KW-1185">Reference proteome</keyword>
<protein>
    <submittedName>
        <fullName evidence="2">HTH_Tnp_Tc3_2 domain-containing protein</fullName>
    </submittedName>
</protein>
<dbReference type="Gene3D" id="3.30.420.10">
    <property type="entry name" value="Ribonuclease H-like superfamily/Ribonuclease H"/>
    <property type="match status" value="1"/>
</dbReference>
<dbReference type="AlphaFoldDB" id="A0A7I4Z3I4"/>
<dbReference type="GO" id="GO:0003676">
    <property type="term" value="F:nucleic acid binding"/>
    <property type="evidence" value="ECO:0007669"/>
    <property type="project" value="InterPro"/>
</dbReference>